<keyword evidence="2" id="KW-0282">Flagellum</keyword>
<organism evidence="2 3">
    <name type="scientific">Caulobacter hibisci</name>
    <dbReference type="NCBI Taxonomy" id="2035993"/>
    <lineage>
        <taxon>Bacteria</taxon>
        <taxon>Pseudomonadati</taxon>
        <taxon>Pseudomonadota</taxon>
        <taxon>Alphaproteobacteria</taxon>
        <taxon>Caulobacterales</taxon>
        <taxon>Caulobacteraceae</taxon>
        <taxon>Caulobacter</taxon>
    </lineage>
</organism>
<keyword evidence="3" id="KW-1185">Reference proteome</keyword>
<evidence type="ECO:0000313" key="2">
    <source>
        <dbReference type="EMBL" id="MBI1682736.1"/>
    </source>
</evidence>
<dbReference type="Pfam" id="PF01052">
    <property type="entry name" value="FliMN_C"/>
    <property type="match status" value="1"/>
</dbReference>
<accession>A0ABS0ST52</accession>
<dbReference type="SUPFAM" id="SSF101801">
    <property type="entry name" value="Surface presentation of antigens (SPOA)"/>
    <property type="match status" value="1"/>
</dbReference>
<dbReference type="Proteomes" id="UP000639859">
    <property type="component" value="Unassembled WGS sequence"/>
</dbReference>
<dbReference type="InterPro" id="IPR036429">
    <property type="entry name" value="SpoA-like_sf"/>
</dbReference>
<dbReference type="EMBL" id="JADWOX010000002">
    <property type="protein sequence ID" value="MBI1682736.1"/>
    <property type="molecule type" value="Genomic_DNA"/>
</dbReference>
<evidence type="ECO:0000259" key="1">
    <source>
        <dbReference type="Pfam" id="PF01052"/>
    </source>
</evidence>
<keyword evidence="2" id="KW-0969">Cilium</keyword>
<dbReference type="InterPro" id="IPR001543">
    <property type="entry name" value="FliN-like_C"/>
</dbReference>
<protein>
    <submittedName>
        <fullName evidence="2">FliM/FliN family flagellar motor switch protein</fullName>
    </submittedName>
</protein>
<sequence>MSAALDPATGQGASPDLAAVVARNHALAVLAALRAPGLLVRVALDAEPGPGPWILFGEAGPSLRLAIRALSGAPFAPADDAELLIGLDRVEPVVAAIEAATTESLAPLGVEPEAPEGLLALSILAQTQDGAPFTRLVLAVDPEVARAWPEPIFDPWALGAHLAVPAVGPLMLDGPDLPAQTAAALRPGDIVLGPWSATRPGLAGLTLFDRRLVGRFDLSLRQFTLNAIEERPMAPLDIAVSPASDDLSKDDIPADAAPVAPADLPVPLKVLLGEASLPLSELAGLRPGSTVVLTGPGADAPAVLLAGDRPIARGRLVPIGEAYGVLIESVGGEA</sequence>
<gene>
    <name evidence="2" type="ORF">I4Q42_03545</name>
</gene>
<name>A0ABS0ST52_9CAUL</name>
<proteinExistence type="predicted"/>
<evidence type="ECO:0000313" key="3">
    <source>
        <dbReference type="Proteomes" id="UP000639859"/>
    </source>
</evidence>
<dbReference type="RefSeq" id="WP_198574686.1">
    <property type="nucleotide sequence ID" value="NZ_JADWOX010000002.1"/>
</dbReference>
<feature type="domain" description="Flagellar motor switch protein FliN-like C-terminal" evidence="1">
    <location>
        <begin position="263"/>
        <end position="330"/>
    </location>
</feature>
<comment type="caution">
    <text evidence="2">The sequence shown here is derived from an EMBL/GenBank/DDBJ whole genome shotgun (WGS) entry which is preliminary data.</text>
</comment>
<keyword evidence="2" id="KW-0966">Cell projection</keyword>
<reference evidence="2 3" key="1">
    <citation type="submission" date="2020-11" db="EMBL/GenBank/DDBJ databases">
        <title>genome sequence of strain KACC 18849.</title>
        <authorList>
            <person name="Gao J."/>
            <person name="Zhang X."/>
        </authorList>
    </citation>
    <scope>NUCLEOTIDE SEQUENCE [LARGE SCALE GENOMIC DNA]</scope>
    <source>
        <strain evidence="2 3">KACC 18849</strain>
    </source>
</reference>
<dbReference type="Gene3D" id="2.30.330.10">
    <property type="entry name" value="SpoA-like"/>
    <property type="match status" value="1"/>
</dbReference>